<evidence type="ECO:0000256" key="1">
    <source>
        <dbReference type="PROSITE-ProRule" id="PRU00023"/>
    </source>
</evidence>
<keyword evidence="1" id="KW-0040">ANK repeat</keyword>
<reference evidence="4" key="1">
    <citation type="submission" date="2025-08" db="UniProtKB">
        <authorList>
            <consortium name="RefSeq"/>
        </authorList>
    </citation>
    <scope>IDENTIFICATION</scope>
</reference>
<dbReference type="Proteomes" id="UP000694915">
    <property type="component" value="Chromosome 16"/>
</dbReference>
<organism evidence="3 4">
    <name type="scientific">Microtus ochrogaster</name>
    <name type="common">Prairie vole</name>
    <dbReference type="NCBI Taxonomy" id="79684"/>
    <lineage>
        <taxon>Eukaryota</taxon>
        <taxon>Metazoa</taxon>
        <taxon>Chordata</taxon>
        <taxon>Craniata</taxon>
        <taxon>Vertebrata</taxon>
        <taxon>Euteleostomi</taxon>
        <taxon>Mammalia</taxon>
        <taxon>Eutheria</taxon>
        <taxon>Euarchontoglires</taxon>
        <taxon>Glires</taxon>
        <taxon>Rodentia</taxon>
        <taxon>Myomorpha</taxon>
        <taxon>Muroidea</taxon>
        <taxon>Cricetidae</taxon>
        <taxon>Arvicolinae</taxon>
        <taxon>Microtus</taxon>
    </lineage>
</organism>
<dbReference type="PANTHER" id="PTHR24147:SF73">
    <property type="entry name" value="POTE ANKYRIN DOMAIN FAMILY, MEMBER G LIKE"/>
    <property type="match status" value="1"/>
</dbReference>
<feature type="repeat" description="ANK" evidence="1">
    <location>
        <begin position="77"/>
        <end position="109"/>
    </location>
</feature>
<dbReference type="InterPro" id="IPR002110">
    <property type="entry name" value="Ankyrin_rpt"/>
</dbReference>
<name>A0ABM1UA91_MICOH</name>
<accession>A0ABM1UA91</accession>
<evidence type="ECO:0000313" key="4">
    <source>
        <dbReference type="RefSeq" id="XP_026638903.1"/>
    </source>
</evidence>
<dbReference type="SUPFAM" id="SSF48403">
    <property type="entry name" value="Ankyrin repeat"/>
    <property type="match status" value="1"/>
</dbReference>
<feature type="repeat" description="ANK" evidence="1">
    <location>
        <begin position="176"/>
        <end position="208"/>
    </location>
</feature>
<dbReference type="PROSITE" id="PS50297">
    <property type="entry name" value="ANK_REP_REGION"/>
    <property type="match status" value="3"/>
</dbReference>
<dbReference type="PANTHER" id="PTHR24147">
    <property type="entry name" value="ANKYRIN REPEAT DOMAIN 36-RELATED"/>
    <property type="match status" value="1"/>
</dbReference>
<protein>
    <submittedName>
        <fullName evidence="4">Ankyrin repeat domain-containing protein 19</fullName>
    </submittedName>
</protein>
<feature type="region of interest" description="Disordered" evidence="2">
    <location>
        <begin position="321"/>
        <end position="354"/>
    </location>
</feature>
<keyword evidence="3" id="KW-1185">Reference proteome</keyword>
<dbReference type="InterPro" id="IPR050657">
    <property type="entry name" value="Ankyrin_repeat_domain"/>
</dbReference>
<dbReference type="GeneID" id="101994973"/>
<dbReference type="InterPro" id="IPR036770">
    <property type="entry name" value="Ankyrin_rpt-contain_sf"/>
</dbReference>
<dbReference type="Pfam" id="PF12796">
    <property type="entry name" value="Ank_2"/>
    <property type="match status" value="2"/>
</dbReference>
<sequence>MVSQGVRCWRIEHTVVSPVLRLSCGMKMCSLGLRLSDGIKTFCVTKRMPYLSEKAFLLPNRVLFHFANFPNCFNRLFHRTALHFASCYGHEEIVNILVENNCEINAADNQKTTPLVKAVQMCKEVIVSLLLEHDADPNIKDANDNSALHYAVYVGKPPIAALLLSYGANIEEKTKDGFTPLLLALRENQLLVAEFLIIRGANIHVSDDRQRTTLMYAVKSDSKHIVDLLLKRDIDVFFKDSFGWNAVRYAIMGNRKVARAILDCQDSIIRHVRRSNQAYASEEFSMYRTLTESSSGITLFTPLRDRVSALIKAMSGNRAVKEEPSKALPLHGARKEEGNPENGPEEAVDPLLKT</sequence>
<dbReference type="PROSITE" id="PS50088">
    <property type="entry name" value="ANK_REPEAT"/>
    <property type="match status" value="5"/>
</dbReference>
<dbReference type="Gene3D" id="1.25.40.20">
    <property type="entry name" value="Ankyrin repeat-containing domain"/>
    <property type="match status" value="2"/>
</dbReference>
<dbReference type="RefSeq" id="XP_026638903.1">
    <property type="nucleotide sequence ID" value="XM_026783102.1"/>
</dbReference>
<feature type="repeat" description="ANK" evidence="1">
    <location>
        <begin position="110"/>
        <end position="142"/>
    </location>
</feature>
<gene>
    <name evidence="4" type="primary">LOC101994973</name>
</gene>
<dbReference type="Pfam" id="PF00023">
    <property type="entry name" value="Ank"/>
    <property type="match status" value="1"/>
</dbReference>
<proteinExistence type="predicted"/>
<dbReference type="SMART" id="SM00248">
    <property type="entry name" value="ANK"/>
    <property type="match status" value="6"/>
</dbReference>
<dbReference type="PRINTS" id="PR01415">
    <property type="entry name" value="ANKYRIN"/>
</dbReference>
<feature type="repeat" description="ANK" evidence="1">
    <location>
        <begin position="209"/>
        <end position="241"/>
    </location>
</feature>
<evidence type="ECO:0000256" key="2">
    <source>
        <dbReference type="SAM" id="MobiDB-lite"/>
    </source>
</evidence>
<feature type="repeat" description="ANK" evidence="1">
    <location>
        <begin position="143"/>
        <end position="175"/>
    </location>
</feature>
<evidence type="ECO:0000313" key="3">
    <source>
        <dbReference type="Proteomes" id="UP000694915"/>
    </source>
</evidence>